<comment type="caution">
    <text evidence="2">The sequence shown here is derived from an EMBL/GenBank/DDBJ whole genome shotgun (WGS) entry which is preliminary data.</text>
</comment>
<dbReference type="InterPro" id="IPR052164">
    <property type="entry name" value="Anthracycline_SecMetBiosynth"/>
</dbReference>
<dbReference type="CDD" id="cd07247">
    <property type="entry name" value="SgaA_N_like"/>
    <property type="match status" value="1"/>
</dbReference>
<dbReference type="Proteomes" id="UP001589693">
    <property type="component" value="Unassembled WGS sequence"/>
</dbReference>
<dbReference type="InterPro" id="IPR029068">
    <property type="entry name" value="Glyas_Bleomycin-R_OHBP_Dase"/>
</dbReference>
<dbReference type="InterPro" id="IPR004360">
    <property type="entry name" value="Glyas_Fos-R_dOase_dom"/>
</dbReference>
<dbReference type="SUPFAM" id="SSF54593">
    <property type="entry name" value="Glyoxalase/Bleomycin resistance protein/Dihydroxybiphenyl dioxygenase"/>
    <property type="match status" value="1"/>
</dbReference>
<dbReference type="PANTHER" id="PTHR33993">
    <property type="entry name" value="GLYOXALASE-RELATED"/>
    <property type="match status" value="1"/>
</dbReference>
<sequence>MATPVHFEIHAGDPARAQAFYTAVLDWKFSQFGEMPYWGIETGEDATINGGLLPRTGDAPADGQTANSFVLTVLVEDCQATVDAAVANGGSVAVPKTAVPGIGWTAYIKDTEGNVFGAMQHDPAAA</sequence>
<reference evidence="2 3" key="1">
    <citation type="submission" date="2024-09" db="EMBL/GenBank/DDBJ databases">
        <authorList>
            <person name="Sun Q."/>
            <person name="Mori K."/>
        </authorList>
    </citation>
    <scope>NUCLEOTIDE SEQUENCE [LARGE SCALE GENOMIC DNA]</scope>
    <source>
        <strain evidence="2 3">TBRC 7907</strain>
    </source>
</reference>
<evidence type="ECO:0000259" key="1">
    <source>
        <dbReference type="PROSITE" id="PS51819"/>
    </source>
</evidence>
<dbReference type="RefSeq" id="WP_377860541.1">
    <property type="nucleotide sequence ID" value="NZ_JBHLZU010000027.1"/>
</dbReference>
<keyword evidence="3" id="KW-1185">Reference proteome</keyword>
<dbReference type="InterPro" id="IPR037523">
    <property type="entry name" value="VOC_core"/>
</dbReference>
<dbReference type="EMBL" id="JBHLZU010000027">
    <property type="protein sequence ID" value="MFB9908646.1"/>
    <property type="molecule type" value="Genomic_DNA"/>
</dbReference>
<evidence type="ECO:0000313" key="3">
    <source>
        <dbReference type="Proteomes" id="UP001589693"/>
    </source>
</evidence>
<dbReference type="PROSITE" id="PS51819">
    <property type="entry name" value="VOC"/>
    <property type="match status" value="1"/>
</dbReference>
<organism evidence="2 3">
    <name type="scientific">Allokutzneria oryzae</name>
    <dbReference type="NCBI Taxonomy" id="1378989"/>
    <lineage>
        <taxon>Bacteria</taxon>
        <taxon>Bacillati</taxon>
        <taxon>Actinomycetota</taxon>
        <taxon>Actinomycetes</taxon>
        <taxon>Pseudonocardiales</taxon>
        <taxon>Pseudonocardiaceae</taxon>
        <taxon>Allokutzneria</taxon>
    </lineage>
</organism>
<dbReference type="Pfam" id="PF00903">
    <property type="entry name" value="Glyoxalase"/>
    <property type="match status" value="1"/>
</dbReference>
<dbReference type="PANTHER" id="PTHR33993:SF2">
    <property type="entry name" value="VOC DOMAIN-CONTAINING PROTEIN"/>
    <property type="match status" value="1"/>
</dbReference>
<proteinExistence type="predicted"/>
<name>A0ABV6A646_9PSEU</name>
<accession>A0ABV6A646</accession>
<gene>
    <name evidence="2" type="ORF">ACFFQA_32320</name>
</gene>
<evidence type="ECO:0000313" key="2">
    <source>
        <dbReference type="EMBL" id="MFB9908646.1"/>
    </source>
</evidence>
<dbReference type="Gene3D" id="3.10.180.10">
    <property type="entry name" value="2,3-Dihydroxybiphenyl 1,2-Dioxygenase, domain 1"/>
    <property type="match status" value="1"/>
</dbReference>
<feature type="domain" description="VOC" evidence="1">
    <location>
        <begin position="3"/>
        <end position="121"/>
    </location>
</feature>
<protein>
    <submittedName>
        <fullName evidence="2">VOC family protein</fullName>
    </submittedName>
</protein>